<dbReference type="Proteomes" id="UP000269154">
    <property type="component" value="Unassembled WGS sequence"/>
</dbReference>
<dbReference type="Gene3D" id="3.40.50.150">
    <property type="entry name" value="Vaccinia Virus protein VP39"/>
    <property type="match status" value="1"/>
</dbReference>
<dbReference type="GO" id="GO:0008757">
    <property type="term" value="F:S-adenosylmethionine-dependent methyltransferase activity"/>
    <property type="evidence" value="ECO:0007669"/>
    <property type="project" value="InterPro"/>
</dbReference>
<dbReference type="InterPro" id="IPR029063">
    <property type="entry name" value="SAM-dependent_MTases_sf"/>
</dbReference>
<evidence type="ECO:0000313" key="3">
    <source>
        <dbReference type="Proteomes" id="UP000269154"/>
    </source>
</evidence>
<dbReference type="AlphaFoldDB" id="A0A3N6PTM6"/>
<organism evidence="2 3">
    <name type="scientific">Okeania hirsuta</name>
    <dbReference type="NCBI Taxonomy" id="1458930"/>
    <lineage>
        <taxon>Bacteria</taxon>
        <taxon>Bacillati</taxon>
        <taxon>Cyanobacteriota</taxon>
        <taxon>Cyanophyceae</taxon>
        <taxon>Oscillatoriophycideae</taxon>
        <taxon>Oscillatoriales</taxon>
        <taxon>Microcoleaceae</taxon>
        <taxon>Okeania</taxon>
    </lineage>
</organism>
<proteinExistence type="predicted"/>
<dbReference type="PANTHER" id="PTHR42912">
    <property type="entry name" value="METHYLTRANSFERASE"/>
    <property type="match status" value="1"/>
</dbReference>
<evidence type="ECO:0000259" key="1">
    <source>
        <dbReference type="Pfam" id="PF08241"/>
    </source>
</evidence>
<accession>A0A3N6PTM6</accession>
<dbReference type="OrthoDB" id="9772751at2"/>
<dbReference type="GO" id="GO:0032259">
    <property type="term" value="P:methylation"/>
    <property type="evidence" value="ECO:0007669"/>
    <property type="project" value="UniProtKB-KW"/>
</dbReference>
<keyword evidence="3" id="KW-1185">Reference proteome</keyword>
<dbReference type="RefSeq" id="WP_124146880.1">
    <property type="nucleotide sequence ID" value="NZ_CAWOKI010000205.1"/>
</dbReference>
<sequence>MTNNISSKQKFFDLWAPNYDWLFPSVVYQAVHQRLLEYVNLPSPSNVLDLGCGTGKLLHRLAVNFPDLQGTGLDLSPEMVNQANSRNRHQESLTFLLGNAEEMSFADEEFDAVFNTISFLHYPHPQQVFNEVSRVLRPGGYFYLVDSYFKWQDEFQFLSISPGGIKLYSPTAREQLGKEVGLNLQANQYLLGAVLLTIFTK</sequence>
<reference evidence="2 3" key="1">
    <citation type="journal article" date="2018" name="ACS Chem. Biol.">
        <title>Ketoreductase domain dysfunction expands chemodiversity: malyngamide biosynthesis in the cyanobacterium Okeania hirsuta.</title>
        <authorList>
            <person name="Moss N.A."/>
            <person name="Leao T."/>
            <person name="Rankin M."/>
            <person name="McCullough T.M."/>
            <person name="Qu P."/>
            <person name="Korobeynikov A."/>
            <person name="Smith J.L."/>
            <person name="Gerwick L."/>
            <person name="Gerwick W.H."/>
        </authorList>
    </citation>
    <scope>NUCLEOTIDE SEQUENCE [LARGE SCALE GENOMIC DNA]</scope>
    <source>
        <strain evidence="2 3">PAB10Feb10-1</strain>
    </source>
</reference>
<dbReference type="PANTHER" id="PTHR42912:SF93">
    <property type="entry name" value="N6-ADENOSINE-METHYLTRANSFERASE TMT1A"/>
    <property type="match status" value="1"/>
</dbReference>
<gene>
    <name evidence="2" type="ORF">D5R40_14540</name>
</gene>
<comment type="caution">
    <text evidence="2">The sequence shown here is derived from an EMBL/GenBank/DDBJ whole genome shotgun (WGS) entry which is preliminary data.</text>
</comment>
<dbReference type="InterPro" id="IPR050508">
    <property type="entry name" value="Methyltransf_Superfamily"/>
</dbReference>
<dbReference type="InterPro" id="IPR013216">
    <property type="entry name" value="Methyltransf_11"/>
</dbReference>
<dbReference type="CDD" id="cd02440">
    <property type="entry name" value="AdoMet_MTases"/>
    <property type="match status" value="1"/>
</dbReference>
<dbReference type="SUPFAM" id="SSF53335">
    <property type="entry name" value="S-adenosyl-L-methionine-dependent methyltransferases"/>
    <property type="match status" value="1"/>
</dbReference>
<dbReference type="EMBL" id="RCBY01000073">
    <property type="protein sequence ID" value="RQH42300.1"/>
    <property type="molecule type" value="Genomic_DNA"/>
</dbReference>
<keyword evidence="2" id="KW-0808">Transferase</keyword>
<feature type="domain" description="Methyltransferase type 11" evidence="1">
    <location>
        <begin position="48"/>
        <end position="144"/>
    </location>
</feature>
<evidence type="ECO:0000313" key="2">
    <source>
        <dbReference type="EMBL" id="RQH42300.1"/>
    </source>
</evidence>
<name>A0A3N6PTM6_9CYAN</name>
<dbReference type="Pfam" id="PF08241">
    <property type="entry name" value="Methyltransf_11"/>
    <property type="match status" value="1"/>
</dbReference>
<keyword evidence="2" id="KW-0489">Methyltransferase</keyword>
<protein>
    <submittedName>
        <fullName evidence="2">Class I SAM-dependent methyltransferase</fullName>
    </submittedName>
</protein>